<keyword evidence="10" id="KW-1185">Reference proteome</keyword>
<evidence type="ECO:0000256" key="4">
    <source>
        <dbReference type="ARBA" id="ARBA00022777"/>
    </source>
</evidence>
<sequence length="388" mass="42388">MIVVADDFTGAAEIAAASFQHGFSSAVLRTPIPEYTIVRHTVLDTDSRLLQAADAQSAIERTLDFIEKQPPQRYFKKVDSVLRGNVATELATLAKALNKPRVILHPANPSAGRAIKDRTYLVNGTPLSKTEFAKDPTHPATSDDPLQLIGIVSDFPLHYCTLADELPAAGIVVCESASASDVKAWSRKLEATDLPAGGRDFYECIIEDEKPKVSNIAHNPIRAKQASLLIHGTVSHQREAFHHAVKGRKLTRLQLSPERNDATALKKTIEALSEALRNEGLATVEFERLARPPANASLEIERALAEILKKLKSRRPHFSNRLHLIVEGGATAALVLQQLDINELQVEHVWAGGVVSLSTPSFEKLTITSKPGSYPWPAALVQKLSLEN</sequence>
<dbReference type="EMBL" id="JACYFG010000036">
    <property type="protein sequence ID" value="MBD5780400.1"/>
    <property type="molecule type" value="Genomic_DNA"/>
</dbReference>
<evidence type="ECO:0000256" key="5">
    <source>
        <dbReference type="ARBA" id="ARBA00022840"/>
    </source>
</evidence>
<accession>A0A927F9M8</accession>
<evidence type="ECO:0000256" key="2">
    <source>
        <dbReference type="ARBA" id="ARBA00022679"/>
    </source>
</evidence>
<reference evidence="9" key="1">
    <citation type="submission" date="2020-09" db="EMBL/GenBank/DDBJ databases">
        <title>Pelagicoccus enzymogenes sp. nov. with an EPS production, isolated from marine sediment.</title>
        <authorList>
            <person name="Feng X."/>
        </authorList>
    </citation>
    <scope>NUCLEOTIDE SEQUENCE</scope>
    <source>
        <strain evidence="9">NFK12</strain>
    </source>
</reference>
<evidence type="ECO:0000256" key="1">
    <source>
        <dbReference type="ARBA" id="ARBA00005715"/>
    </source>
</evidence>
<gene>
    <name evidence="9" type="ORF">IEN85_12945</name>
</gene>
<keyword evidence="5" id="KW-0067">ATP-binding</keyword>
<dbReference type="InterPro" id="IPR042213">
    <property type="entry name" value="NBD_C_sf"/>
</dbReference>
<dbReference type="RefSeq" id="WP_191617502.1">
    <property type="nucleotide sequence ID" value="NZ_JACYFG010000036.1"/>
</dbReference>
<evidence type="ECO:0000313" key="9">
    <source>
        <dbReference type="EMBL" id="MBD5780400.1"/>
    </source>
</evidence>
<feature type="domain" description="Four-carbon acid sugar kinase nucleotide binding" evidence="8">
    <location>
        <begin position="260"/>
        <end position="373"/>
    </location>
</feature>
<dbReference type="InterPro" id="IPR031475">
    <property type="entry name" value="NBD_C"/>
</dbReference>
<evidence type="ECO:0000259" key="8">
    <source>
        <dbReference type="Pfam" id="PF17042"/>
    </source>
</evidence>
<keyword evidence="6" id="KW-0119">Carbohydrate metabolism</keyword>
<comment type="caution">
    <text evidence="9">The sequence shown here is derived from an EMBL/GenBank/DDBJ whole genome shotgun (WGS) entry which is preliminary data.</text>
</comment>
<organism evidence="9 10">
    <name type="scientific">Pelagicoccus enzymogenes</name>
    <dbReference type="NCBI Taxonomy" id="2773457"/>
    <lineage>
        <taxon>Bacteria</taxon>
        <taxon>Pseudomonadati</taxon>
        <taxon>Verrucomicrobiota</taxon>
        <taxon>Opitutia</taxon>
        <taxon>Puniceicoccales</taxon>
        <taxon>Pelagicoccaceae</taxon>
        <taxon>Pelagicoccus</taxon>
    </lineage>
</organism>
<dbReference type="GO" id="GO:0005524">
    <property type="term" value="F:ATP binding"/>
    <property type="evidence" value="ECO:0007669"/>
    <property type="project" value="UniProtKB-KW"/>
</dbReference>
<dbReference type="Pfam" id="PF17042">
    <property type="entry name" value="NBD_C"/>
    <property type="match status" value="1"/>
</dbReference>
<dbReference type="Proteomes" id="UP000622317">
    <property type="component" value="Unassembled WGS sequence"/>
</dbReference>
<protein>
    <recommendedName>
        <fullName evidence="11">Four-carbon acid sugar kinase family protein</fullName>
    </recommendedName>
</protein>
<keyword evidence="4" id="KW-0418">Kinase</keyword>
<proteinExistence type="inferred from homology"/>
<dbReference type="Gene3D" id="3.40.980.20">
    <property type="entry name" value="Four-carbon acid sugar kinase, nucleotide binding domain"/>
    <property type="match status" value="1"/>
</dbReference>
<evidence type="ECO:0000256" key="6">
    <source>
        <dbReference type="ARBA" id="ARBA00023277"/>
    </source>
</evidence>
<evidence type="ECO:0000313" key="10">
    <source>
        <dbReference type="Proteomes" id="UP000622317"/>
    </source>
</evidence>
<dbReference type="Pfam" id="PF07005">
    <property type="entry name" value="SBD_N"/>
    <property type="match status" value="1"/>
</dbReference>
<dbReference type="GO" id="GO:0016301">
    <property type="term" value="F:kinase activity"/>
    <property type="evidence" value="ECO:0007669"/>
    <property type="project" value="UniProtKB-KW"/>
</dbReference>
<evidence type="ECO:0000259" key="7">
    <source>
        <dbReference type="Pfam" id="PF07005"/>
    </source>
</evidence>
<evidence type="ECO:0008006" key="11">
    <source>
        <dbReference type="Google" id="ProtNLM"/>
    </source>
</evidence>
<name>A0A927F9M8_9BACT</name>
<dbReference type="Gene3D" id="3.40.50.10840">
    <property type="entry name" value="Putative sugar-binding, N-terminal domain"/>
    <property type="match status" value="1"/>
</dbReference>
<dbReference type="AlphaFoldDB" id="A0A927F9M8"/>
<evidence type="ECO:0000256" key="3">
    <source>
        <dbReference type="ARBA" id="ARBA00022741"/>
    </source>
</evidence>
<comment type="similarity">
    <text evidence="1">Belongs to the four-carbon acid sugar kinase family.</text>
</comment>
<keyword evidence="2" id="KW-0808">Transferase</keyword>
<dbReference type="SUPFAM" id="SSF142764">
    <property type="entry name" value="YgbK-like"/>
    <property type="match status" value="1"/>
</dbReference>
<dbReference type="InterPro" id="IPR010737">
    <property type="entry name" value="4-carb_acid_sugar_kinase_N"/>
</dbReference>
<keyword evidence="3" id="KW-0547">Nucleotide-binding</keyword>
<dbReference type="InterPro" id="IPR037051">
    <property type="entry name" value="4-carb_acid_sugar_kinase_N_sf"/>
</dbReference>
<feature type="domain" description="Four-carbon acid sugar kinase N-terminal" evidence="7">
    <location>
        <begin position="1"/>
        <end position="144"/>
    </location>
</feature>